<evidence type="ECO:0000313" key="2">
    <source>
        <dbReference type="Proteomes" id="UP000279594"/>
    </source>
</evidence>
<accession>A0A3G2E997</accession>
<dbReference type="AlphaFoldDB" id="A0A3G2E997"/>
<proteinExistence type="predicted"/>
<sequence length="64" mass="7309">MIFINKIHAQRADKGLQAIYQGNNMKIYYAFKRKAINFCLSRIKSDGATHRAGALLYAADETRM</sequence>
<organism evidence="1 2">
    <name type="scientific">Janthinobacterium agaricidamnosum</name>
    <dbReference type="NCBI Taxonomy" id="55508"/>
    <lineage>
        <taxon>Bacteria</taxon>
        <taxon>Pseudomonadati</taxon>
        <taxon>Pseudomonadota</taxon>
        <taxon>Betaproteobacteria</taxon>
        <taxon>Burkholderiales</taxon>
        <taxon>Oxalobacteraceae</taxon>
        <taxon>Janthinobacterium</taxon>
    </lineage>
</organism>
<gene>
    <name evidence="1" type="ORF">D9M09_14125</name>
</gene>
<protein>
    <submittedName>
        <fullName evidence="1">Uncharacterized protein</fullName>
    </submittedName>
</protein>
<keyword evidence="2" id="KW-1185">Reference proteome</keyword>
<dbReference type="EMBL" id="CP033019">
    <property type="protein sequence ID" value="AYM76811.1"/>
    <property type="molecule type" value="Genomic_DNA"/>
</dbReference>
<dbReference type="Proteomes" id="UP000279594">
    <property type="component" value="Chromosome"/>
</dbReference>
<evidence type="ECO:0000313" key="1">
    <source>
        <dbReference type="EMBL" id="AYM76811.1"/>
    </source>
</evidence>
<name>A0A3G2E997_9BURK</name>
<reference evidence="1 2" key="1">
    <citation type="submission" date="2018-10" db="EMBL/GenBank/DDBJ databases">
        <title>Effects of UV and annual dynamics of microbial communities in freshwater RAS systems.</title>
        <authorList>
            <person name="Bekkelund A.K."/>
            <person name="Hansen B.R."/>
            <person name="Stokken H."/>
            <person name="Eriksen B.F."/>
            <person name="Kashulin N.A."/>
        </authorList>
    </citation>
    <scope>NUCLEOTIDE SEQUENCE [LARGE SCALE GENOMIC DNA]</scope>
    <source>
        <strain evidence="1 2">BHSEK</strain>
    </source>
</reference>